<name>A0ABT8W2F1_9GAMM</name>
<proteinExistence type="predicted"/>
<dbReference type="EC" id="3.-.-.-" evidence="4"/>
<dbReference type="InterPro" id="IPR011330">
    <property type="entry name" value="Glyco_hydro/deAcase_b/a-brl"/>
</dbReference>
<dbReference type="Gene3D" id="3.20.20.370">
    <property type="entry name" value="Glycoside hydrolase/deacetylase"/>
    <property type="match status" value="1"/>
</dbReference>
<evidence type="ECO:0000313" key="5">
    <source>
        <dbReference type="Proteomes" id="UP001168640"/>
    </source>
</evidence>
<gene>
    <name evidence="4" type="ORF">QVZ43_11865</name>
</gene>
<accession>A0ABT8W2F1</accession>
<evidence type="ECO:0000256" key="1">
    <source>
        <dbReference type="ARBA" id="ARBA00004613"/>
    </source>
</evidence>
<dbReference type="InterPro" id="IPR051398">
    <property type="entry name" value="Polysacch_Deacetylase"/>
</dbReference>
<dbReference type="Proteomes" id="UP001168640">
    <property type="component" value="Unassembled WGS sequence"/>
</dbReference>
<dbReference type="PANTHER" id="PTHR34216">
    <property type="match status" value="1"/>
</dbReference>
<dbReference type="PROSITE" id="PS51677">
    <property type="entry name" value="NODB"/>
    <property type="match status" value="1"/>
</dbReference>
<evidence type="ECO:0000313" key="4">
    <source>
        <dbReference type="EMBL" id="MDO3722420.1"/>
    </source>
</evidence>
<protein>
    <submittedName>
        <fullName evidence="4">Polysaccharide deacetylase family protein</fullName>
        <ecNumber evidence="4">3.-.-.-</ecNumber>
    </submittedName>
</protein>
<dbReference type="InterPro" id="IPR002509">
    <property type="entry name" value="NODB_dom"/>
</dbReference>
<comment type="subcellular location">
    <subcellularLocation>
        <location evidence="1">Secreted</location>
    </subcellularLocation>
</comment>
<organism evidence="4 5">
    <name type="scientific">Marinobacter suaedae</name>
    <dbReference type="NCBI Taxonomy" id="3057675"/>
    <lineage>
        <taxon>Bacteria</taxon>
        <taxon>Pseudomonadati</taxon>
        <taxon>Pseudomonadota</taxon>
        <taxon>Gammaproteobacteria</taxon>
        <taxon>Pseudomonadales</taxon>
        <taxon>Marinobacteraceae</taxon>
        <taxon>Marinobacter</taxon>
    </lineage>
</organism>
<reference evidence="4" key="1">
    <citation type="submission" date="2023-07" db="EMBL/GenBank/DDBJ databases">
        <title>Marinobacter sp. chi1 genome sequencing and assembly.</title>
        <authorList>
            <person name="Park S."/>
        </authorList>
    </citation>
    <scope>NUCLEOTIDE SEQUENCE</scope>
    <source>
        <strain evidence="4">Chi1</strain>
    </source>
</reference>
<keyword evidence="4" id="KW-0378">Hydrolase</keyword>
<dbReference type="PANTHER" id="PTHR34216:SF3">
    <property type="entry name" value="POLY-BETA-1,6-N-ACETYL-D-GLUCOSAMINE N-DEACETYLASE"/>
    <property type="match status" value="1"/>
</dbReference>
<keyword evidence="5" id="KW-1185">Reference proteome</keyword>
<dbReference type="GO" id="GO:0016787">
    <property type="term" value="F:hydrolase activity"/>
    <property type="evidence" value="ECO:0007669"/>
    <property type="project" value="UniProtKB-KW"/>
</dbReference>
<sequence length="337" mass="38704">MMKSVALRAANLLGETGVFRLCCAPSVPVFMIHRVATDGTKAPGRLSLNTLRHHLSYLRDRNYQVLSMEDLWRFIAEGQSIPSKSVVFTIDDGFADHSELAAKVFDEFGYVLNFFVITGFLDKKLWPWDDQLSYGLAHSERKEVKLQLPSGDCYSIDLNAKSKGQQIRGLRDRLKKETQTKVYSWLESELYKQLDVPFPKDIPEDYSPMSWDDARTLVRNGHGVYPHTHSHRILASLEPGEQAFEIRESFRRVEDEVGGPVRVFAYPTGRRSDYDSIAIEYLKKAGVNMSFSTIPGYVREGGNPYEIPRFSLPEDHDQFKQIVNRFEAFKERLRAIR</sequence>
<feature type="domain" description="NodB homology" evidence="3">
    <location>
        <begin position="84"/>
        <end position="337"/>
    </location>
</feature>
<dbReference type="Pfam" id="PF01522">
    <property type="entry name" value="Polysacc_deac_1"/>
    <property type="match status" value="1"/>
</dbReference>
<comment type="caution">
    <text evidence="4">The sequence shown here is derived from an EMBL/GenBank/DDBJ whole genome shotgun (WGS) entry which is preliminary data.</text>
</comment>
<dbReference type="CDD" id="cd10918">
    <property type="entry name" value="CE4_NodB_like_5s_6s"/>
    <property type="match status" value="1"/>
</dbReference>
<evidence type="ECO:0000256" key="2">
    <source>
        <dbReference type="ARBA" id="ARBA00022729"/>
    </source>
</evidence>
<dbReference type="SUPFAM" id="SSF88713">
    <property type="entry name" value="Glycoside hydrolase/deacetylase"/>
    <property type="match status" value="1"/>
</dbReference>
<dbReference type="EMBL" id="JAUMIS010000002">
    <property type="protein sequence ID" value="MDO3722420.1"/>
    <property type="molecule type" value="Genomic_DNA"/>
</dbReference>
<keyword evidence="2" id="KW-0732">Signal</keyword>
<dbReference type="RefSeq" id="WP_302910110.1">
    <property type="nucleotide sequence ID" value="NZ_JAUMIS010000002.1"/>
</dbReference>
<evidence type="ECO:0000259" key="3">
    <source>
        <dbReference type="PROSITE" id="PS51677"/>
    </source>
</evidence>